<gene>
    <name evidence="2" type="ORF">C8Q71DRAFT_774844</name>
    <name evidence="3" type="ORF">EVJ58_g10775</name>
</gene>
<evidence type="ECO:0000313" key="2">
    <source>
        <dbReference type="EMBL" id="KAH9833272.1"/>
    </source>
</evidence>
<dbReference type="RefSeq" id="XP_047776038.1">
    <property type="nucleotide sequence ID" value="XM_047924556.1"/>
</dbReference>
<evidence type="ECO:0000313" key="3">
    <source>
        <dbReference type="EMBL" id="TFY51030.1"/>
    </source>
</evidence>
<dbReference type="AlphaFoldDB" id="A0A4Y9XLT7"/>
<dbReference type="Proteomes" id="UP000814176">
    <property type="component" value="Unassembled WGS sequence"/>
</dbReference>
<feature type="signal peptide" evidence="1">
    <location>
        <begin position="1"/>
        <end position="20"/>
    </location>
</feature>
<name>A0A4Y9XLT7_9APHY</name>
<dbReference type="OrthoDB" id="2785141at2759"/>
<dbReference type="EMBL" id="JADCUA010000019">
    <property type="protein sequence ID" value="KAH9833272.1"/>
    <property type="molecule type" value="Genomic_DNA"/>
</dbReference>
<reference evidence="3 4" key="1">
    <citation type="submission" date="2019-01" db="EMBL/GenBank/DDBJ databases">
        <title>Genome sequencing of the rare red list fungi Fomitopsis rosea.</title>
        <authorList>
            <person name="Buettner E."/>
            <person name="Kellner H."/>
        </authorList>
    </citation>
    <scope>NUCLEOTIDE SEQUENCE [LARGE SCALE GENOMIC DNA]</scope>
    <source>
        <strain evidence="3 4">DSM 105464</strain>
    </source>
</reference>
<feature type="chain" id="PRO_5021377076" evidence="1">
    <location>
        <begin position="21"/>
        <end position="109"/>
    </location>
</feature>
<sequence>MRSSVVVIAALAATIAPALGLPINEFGIAARASQYRRSPDLVDSMYARDEDETFLYRREPFDLRKARIGVVVHKRSPEPYVIFNKDAPIPPACRSGVTHCLRALEDELD</sequence>
<protein>
    <submittedName>
        <fullName evidence="3">Uncharacterized protein</fullName>
    </submittedName>
</protein>
<organism evidence="3 4">
    <name type="scientific">Rhodofomes roseus</name>
    <dbReference type="NCBI Taxonomy" id="34475"/>
    <lineage>
        <taxon>Eukaryota</taxon>
        <taxon>Fungi</taxon>
        <taxon>Dikarya</taxon>
        <taxon>Basidiomycota</taxon>
        <taxon>Agaricomycotina</taxon>
        <taxon>Agaricomycetes</taxon>
        <taxon>Polyporales</taxon>
        <taxon>Rhodofomes</taxon>
    </lineage>
</organism>
<dbReference type="Proteomes" id="UP000298390">
    <property type="component" value="Unassembled WGS sequence"/>
</dbReference>
<reference evidence="2 5" key="2">
    <citation type="journal article" date="2021" name="Environ. Microbiol.">
        <title>Gene family expansions and transcriptome signatures uncover fungal adaptations to wood decay.</title>
        <authorList>
            <person name="Hage H."/>
            <person name="Miyauchi S."/>
            <person name="Viragh M."/>
            <person name="Drula E."/>
            <person name="Min B."/>
            <person name="Chaduli D."/>
            <person name="Navarro D."/>
            <person name="Favel A."/>
            <person name="Norest M."/>
            <person name="Lesage-Meessen L."/>
            <person name="Balint B."/>
            <person name="Merenyi Z."/>
            <person name="de Eugenio L."/>
            <person name="Morin E."/>
            <person name="Martinez A.T."/>
            <person name="Baldrian P."/>
            <person name="Stursova M."/>
            <person name="Martinez M.J."/>
            <person name="Novotny C."/>
            <person name="Magnuson J.K."/>
            <person name="Spatafora J.W."/>
            <person name="Maurice S."/>
            <person name="Pangilinan J."/>
            <person name="Andreopoulos W."/>
            <person name="LaButti K."/>
            <person name="Hundley H."/>
            <person name="Na H."/>
            <person name="Kuo A."/>
            <person name="Barry K."/>
            <person name="Lipzen A."/>
            <person name="Henrissat B."/>
            <person name="Riley R."/>
            <person name="Ahrendt S."/>
            <person name="Nagy L.G."/>
            <person name="Grigoriev I.V."/>
            <person name="Martin F."/>
            <person name="Rosso M.N."/>
        </authorList>
    </citation>
    <scope>NUCLEOTIDE SEQUENCE [LARGE SCALE GENOMIC DNA]</scope>
    <source>
        <strain evidence="2 5">CIRM-BRFM 1785</strain>
    </source>
</reference>
<dbReference type="GeneID" id="72005288"/>
<evidence type="ECO:0000313" key="5">
    <source>
        <dbReference type="Proteomes" id="UP000814176"/>
    </source>
</evidence>
<keyword evidence="1" id="KW-0732">Signal</keyword>
<proteinExistence type="predicted"/>
<comment type="caution">
    <text evidence="3">The sequence shown here is derived from an EMBL/GenBank/DDBJ whole genome shotgun (WGS) entry which is preliminary data.</text>
</comment>
<dbReference type="EMBL" id="SEKV01001300">
    <property type="protein sequence ID" value="TFY51030.1"/>
    <property type="molecule type" value="Genomic_DNA"/>
</dbReference>
<evidence type="ECO:0000256" key="1">
    <source>
        <dbReference type="SAM" id="SignalP"/>
    </source>
</evidence>
<accession>A0A4Y9XLT7</accession>
<keyword evidence="5" id="KW-1185">Reference proteome</keyword>
<evidence type="ECO:0000313" key="4">
    <source>
        <dbReference type="Proteomes" id="UP000298390"/>
    </source>
</evidence>